<dbReference type="EMBL" id="JACHXK010000041">
    <property type="protein sequence ID" value="MBB3114737.1"/>
    <property type="molecule type" value="Genomic_DNA"/>
</dbReference>
<proteinExistence type="predicted"/>
<keyword evidence="2" id="KW-0378">Hydrolase</keyword>
<keyword evidence="2" id="KW-0255">Endonuclease</keyword>
<keyword evidence="3" id="KW-1185">Reference proteome</keyword>
<reference evidence="2 3" key="1">
    <citation type="submission" date="2020-08" db="EMBL/GenBank/DDBJ databases">
        <title>Genomic Encyclopedia of Type Strains, Phase III (KMG-III): the genomes of soil and plant-associated and newly described type strains.</title>
        <authorList>
            <person name="Whitman W."/>
        </authorList>
    </citation>
    <scope>NUCLEOTIDE SEQUENCE [LARGE SCALE GENOMIC DNA]</scope>
    <source>
        <strain evidence="2 3">CECT 5862</strain>
    </source>
</reference>
<feature type="domain" description="Thoeris protein ThsB TIR-like" evidence="1">
    <location>
        <begin position="21"/>
        <end position="107"/>
    </location>
</feature>
<dbReference type="GO" id="GO:0004519">
    <property type="term" value="F:endonuclease activity"/>
    <property type="evidence" value="ECO:0007669"/>
    <property type="project" value="UniProtKB-KW"/>
</dbReference>
<evidence type="ECO:0000259" key="1">
    <source>
        <dbReference type="Pfam" id="PF08937"/>
    </source>
</evidence>
<comment type="caution">
    <text evidence="2">The sequence shown here is derived from an EMBL/GenBank/DDBJ whole genome shotgun (WGS) entry which is preliminary data.</text>
</comment>
<sequence length="141" mass="16451">MAQERQPYKLYMSCSWYFDSAYNDLHTLLEQADNFSYQIEGVALQLARSTVYQGRQRYELIREQMKECDAMLLLAGVYPSFFDWISKEIVACKNEYQLPIIAVMRDDHRILSPVVRQAADQIIDWNATRIITAIQQLTAST</sequence>
<dbReference type="Gene3D" id="3.40.50.9200">
    <property type="entry name" value="Hypothetical protein MTH538"/>
    <property type="match status" value="1"/>
</dbReference>
<name>A0A7W5B5N8_9BACL</name>
<dbReference type="Pfam" id="PF08937">
    <property type="entry name" value="ThsB_TIR"/>
    <property type="match status" value="1"/>
</dbReference>
<dbReference type="InterPro" id="IPR036490">
    <property type="entry name" value="ThsB_TIR-like_sf"/>
</dbReference>
<dbReference type="RefSeq" id="WP_183604748.1">
    <property type="nucleotide sequence ID" value="NZ_JACHXK010000041.1"/>
</dbReference>
<gene>
    <name evidence="2" type="ORF">FHS18_006895</name>
</gene>
<keyword evidence="2" id="KW-0540">Nuclease</keyword>
<organism evidence="2 3">
    <name type="scientific">Paenibacillus phyllosphaerae</name>
    <dbReference type="NCBI Taxonomy" id="274593"/>
    <lineage>
        <taxon>Bacteria</taxon>
        <taxon>Bacillati</taxon>
        <taxon>Bacillota</taxon>
        <taxon>Bacilli</taxon>
        <taxon>Bacillales</taxon>
        <taxon>Paenibacillaceae</taxon>
        <taxon>Paenibacillus</taxon>
    </lineage>
</organism>
<accession>A0A7W5B5N8</accession>
<dbReference type="AlphaFoldDB" id="A0A7W5B5N8"/>
<evidence type="ECO:0000313" key="2">
    <source>
        <dbReference type="EMBL" id="MBB3114737.1"/>
    </source>
</evidence>
<evidence type="ECO:0000313" key="3">
    <source>
        <dbReference type="Proteomes" id="UP000570361"/>
    </source>
</evidence>
<protein>
    <submittedName>
        <fullName evidence="2">Endonuclease V-like protein UPF0215 family</fullName>
    </submittedName>
</protein>
<dbReference type="InterPro" id="IPR015032">
    <property type="entry name" value="ThsB__TIR-like_domain"/>
</dbReference>
<dbReference type="SUPFAM" id="SSF52206">
    <property type="entry name" value="Hypothetical protein MTH538"/>
    <property type="match status" value="1"/>
</dbReference>
<dbReference type="Proteomes" id="UP000570361">
    <property type="component" value="Unassembled WGS sequence"/>
</dbReference>